<name>A0ABN9X515_9DINO</name>
<evidence type="ECO:0000256" key="5">
    <source>
        <dbReference type="SAM" id="MobiDB-lite"/>
    </source>
</evidence>
<evidence type="ECO:0000313" key="8">
    <source>
        <dbReference type="EMBL" id="CAK0892778.1"/>
    </source>
</evidence>
<dbReference type="Proteomes" id="UP001189429">
    <property type="component" value="Unassembled WGS sequence"/>
</dbReference>
<dbReference type="PANTHER" id="PTHR10217:SF435">
    <property type="entry name" value="POTASSIUM VOLTAGE-GATED CHANNEL PROTEIN EAG"/>
    <property type="match status" value="1"/>
</dbReference>
<dbReference type="Pfam" id="PF00520">
    <property type="entry name" value="Ion_trans"/>
    <property type="match status" value="1"/>
</dbReference>
<feature type="non-terminal residue" evidence="8">
    <location>
        <position position="1"/>
    </location>
</feature>
<organism evidence="8 9">
    <name type="scientific">Prorocentrum cordatum</name>
    <dbReference type="NCBI Taxonomy" id="2364126"/>
    <lineage>
        <taxon>Eukaryota</taxon>
        <taxon>Sar</taxon>
        <taxon>Alveolata</taxon>
        <taxon>Dinophyceae</taxon>
        <taxon>Prorocentrales</taxon>
        <taxon>Prorocentraceae</taxon>
        <taxon>Prorocentrum</taxon>
    </lineage>
</organism>
<keyword evidence="9" id="KW-1185">Reference proteome</keyword>
<feature type="domain" description="Ion transport" evidence="7">
    <location>
        <begin position="331"/>
        <end position="585"/>
    </location>
</feature>
<dbReference type="InterPro" id="IPR050818">
    <property type="entry name" value="KCNH_animal-type"/>
</dbReference>
<comment type="caution">
    <text evidence="8">The sequence shown here is derived from an EMBL/GenBank/DDBJ whole genome shotgun (WGS) entry which is preliminary data.</text>
</comment>
<dbReference type="InterPro" id="IPR005821">
    <property type="entry name" value="Ion_trans_dom"/>
</dbReference>
<evidence type="ECO:0000256" key="1">
    <source>
        <dbReference type="ARBA" id="ARBA00004141"/>
    </source>
</evidence>
<reference evidence="8" key="1">
    <citation type="submission" date="2023-10" db="EMBL/GenBank/DDBJ databases">
        <authorList>
            <person name="Chen Y."/>
            <person name="Shah S."/>
            <person name="Dougan E. K."/>
            <person name="Thang M."/>
            <person name="Chan C."/>
        </authorList>
    </citation>
    <scope>NUCLEOTIDE SEQUENCE [LARGE SCALE GENOMIC DNA]</scope>
</reference>
<comment type="subcellular location">
    <subcellularLocation>
        <location evidence="1">Membrane</location>
        <topology evidence="1">Multi-pass membrane protein</topology>
    </subcellularLocation>
</comment>
<dbReference type="EMBL" id="CAUYUJ010019660">
    <property type="protein sequence ID" value="CAK0892778.1"/>
    <property type="molecule type" value="Genomic_DNA"/>
</dbReference>
<evidence type="ECO:0000256" key="2">
    <source>
        <dbReference type="ARBA" id="ARBA00022692"/>
    </source>
</evidence>
<keyword evidence="3 6" id="KW-1133">Transmembrane helix</keyword>
<sequence>EFSGGLLSVTSRGSETPRRAESLPAPAQNWALSPRPLQRPPAPACPPIPLEELGLSRLSGGGHSPPHTVSTQAPRTGSTQLHTSSPRGPTFGPRVEGTLGQGMSQPSPSAAPKLDLDTGGRSQKPQSQRDEPREGNSTWNNMPTLAGLLSPRNTVKEVSMAERCSSHCKLEEGNRNEVTAEACSTQVGEDSCLKAHLLEAETGGFQGPAIAMMDRMGGEVENGHASLEAANMSKWKTLLDAVGERLDGGVVSQFTPSTMWVDALDKERPSGLPSGEEDAQIELGSVLRFLKKDWLLDGRRRSDSGAMTELLGGAKPTNRWTLYPNGRQRLIWDVLGCLLLLHDLIMIPMVVFDSRTTGMPAGYKNFETIFQFASASFWTLDIFVSFITGFHSSEGFVEMDPYKVARNYIKSWLCLDLVIVAVDWSSIFVSNLGDASDSLRLGKTASRIMRVFRLLRFAKMNTHMQDMMNMVNSEYIQQLMGLLKLLVAIVIVNHYVACFWFLVAATNPSGGVTWAMNAFGGGQWSMIYAYTTCLHWSLTQFTPASMEVVPENEVERTFNIVVIIMALVIFSSFVSSITSTMTHIRNINDYKTKQEAAVRGFFTEHQIPAKLVSRVWHFIKHHRRTVKKRTRLQDVQAFKGLPPSVKDEIRKAMFMPILKVHPVFLEYSRIDPPALHEMLKIGTSAEPPALNEQSIQSMGGVELDRGVGEGGLVKEIVFVVRGVLDYQQSSDGQATASVGEGQWCCEAALWIAEAVLEGSLLAADGGAEVVTVHSRRFQSVAKSNPTSMPFLARYAKLFTEKLNEAQMDPDYKCVLFNCQEEIQELVDDSLKVNMGNVSLMKRANATLRKSMSRPSQ</sequence>
<feature type="compositionally biased region" description="Polar residues" evidence="5">
    <location>
        <begin position="68"/>
        <end position="87"/>
    </location>
</feature>
<keyword evidence="4 6" id="KW-0472">Membrane</keyword>
<evidence type="ECO:0000313" key="9">
    <source>
        <dbReference type="Proteomes" id="UP001189429"/>
    </source>
</evidence>
<feature type="region of interest" description="Disordered" evidence="5">
    <location>
        <begin position="1"/>
        <end position="145"/>
    </location>
</feature>
<keyword evidence="2 6" id="KW-0812">Transmembrane</keyword>
<accession>A0ABN9X515</accession>
<feature type="transmembrane region" description="Helical" evidence="6">
    <location>
        <begin position="475"/>
        <end position="502"/>
    </location>
</feature>
<feature type="transmembrane region" description="Helical" evidence="6">
    <location>
        <begin position="558"/>
        <end position="577"/>
    </location>
</feature>
<gene>
    <name evidence="8" type="ORF">PCOR1329_LOCUS72340</name>
</gene>
<dbReference type="SUPFAM" id="SSF81324">
    <property type="entry name" value="Voltage-gated potassium channels"/>
    <property type="match status" value="1"/>
</dbReference>
<evidence type="ECO:0000259" key="7">
    <source>
        <dbReference type="Pfam" id="PF00520"/>
    </source>
</evidence>
<evidence type="ECO:0000256" key="3">
    <source>
        <dbReference type="ARBA" id="ARBA00022989"/>
    </source>
</evidence>
<feature type="transmembrane region" description="Helical" evidence="6">
    <location>
        <begin position="330"/>
        <end position="352"/>
    </location>
</feature>
<feature type="transmembrane region" description="Helical" evidence="6">
    <location>
        <begin position="514"/>
        <end position="538"/>
    </location>
</feature>
<protein>
    <recommendedName>
        <fullName evidence="7">Ion transport domain-containing protein</fullName>
    </recommendedName>
</protein>
<dbReference type="PANTHER" id="PTHR10217">
    <property type="entry name" value="VOLTAGE AND LIGAND GATED POTASSIUM CHANNEL"/>
    <property type="match status" value="1"/>
</dbReference>
<dbReference type="Gene3D" id="1.10.287.70">
    <property type="match status" value="1"/>
</dbReference>
<feature type="compositionally biased region" description="Pro residues" evidence="5">
    <location>
        <begin position="37"/>
        <end position="49"/>
    </location>
</feature>
<evidence type="ECO:0000256" key="6">
    <source>
        <dbReference type="SAM" id="Phobius"/>
    </source>
</evidence>
<evidence type="ECO:0000256" key="4">
    <source>
        <dbReference type="ARBA" id="ARBA00023136"/>
    </source>
</evidence>
<proteinExistence type="predicted"/>